<comment type="caution">
    <text evidence="7">The sequence shown here is derived from an EMBL/GenBank/DDBJ whole genome shotgun (WGS) entry which is preliminary data.</text>
</comment>
<dbReference type="PANTHER" id="PTHR13720">
    <property type="entry name" value="WD-40 REPEAT PROTEIN"/>
    <property type="match status" value="1"/>
</dbReference>
<dbReference type="InterPro" id="IPR011047">
    <property type="entry name" value="Quinoprotein_ADH-like_sf"/>
</dbReference>
<dbReference type="Proteomes" id="UP000186817">
    <property type="component" value="Unassembled WGS sequence"/>
</dbReference>
<evidence type="ECO:0000259" key="6">
    <source>
        <dbReference type="PROSITE" id="PS50102"/>
    </source>
</evidence>
<dbReference type="GO" id="GO:0003723">
    <property type="term" value="F:RNA binding"/>
    <property type="evidence" value="ECO:0007669"/>
    <property type="project" value="UniProtKB-UniRule"/>
</dbReference>
<feature type="domain" description="RRM" evidence="6">
    <location>
        <begin position="1077"/>
        <end position="1149"/>
    </location>
</feature>
<dbReference type="Pfam" id="PF00076">
    <property type="entry name" value="RRM_1"/>
    <property type="match status" value="1"/>
</dbReference>
<dbReference type="PROSITE" id="PS50102">
    <property type="entry name" value="RRM"/>
    <property type="match status" value="1"/>
</dbReference>
<reference evidence="7 8" key="1">
    <citation type="submission" date="2016-02" db="EMBL/GenBank/DDBJ databases">
        <title>Genome analysis of coral dinoflagellate symbionts highlights evolutionary adaptations to a symbiotic lifestyle.</title>
        <authorList>
            <person name="Aranda M."/>
            <person name="Li Y."/>
            <person name="Liew Y.J."/>
            <person name="Baumgarten S."/>
            <person name="Simakov O."/>
            <person name="Wilson M."/>
            <person name="Piel J."/>
            <person name="Ashoor H."/>
            <person name="Bougouffa S."/>
            <person name="Bajic V.B."/>
            <person name="Ryu T."/>
            <person name="Ravasi T."/>
            <person name="Bayer T."/>
            <person name="Micklem G."/>
            <person name="Kim H."/>
            <person name="Bhak J."/>
            <person name="Lajeunesse T.C."/>
            <person name="Voolstra C.R."/>
        </authorList>
    </citation>
    <scope>NUCLEOTIDE SEQUENCE [LARGE SCALE GENOMIC DNA]</scope>
    <source>
        <strain evidence="7 8">CCMP2467</strain>
    </source>
</reference>
<keyword evidence="2" id="KW-0677">Repeat</keyword>
<organism evidence="7 8">
    <name type="scientific">Symbiodinium microadriaticum</name>
    <name type="common">Dinoflagellate</name>
    <name type="synonym">Zooxanthella microadriatica</name>
    <dbReference type="NCBI Taxonomy" id="2951"/>
    <lineage>
        <taxon>Eukaryota</taxon>
        <taxon>Sar</taxon>
        <taxon>Alveolata</taxon>
        <taxon>Dinophyceae</taxon>
        <taxon>Suessiales</taxon>
        <taxon>Symbiodiniaceae</taxon>
        <taxon>Symbiodinium</taxon>
    </lineage>
</organism>
<feature type="compositionally biased region" description="Low complexity" evidence="5">
    <location>
        <begin position="286"/>
        <end position="304"/>
    </location>
</feature>
<feature type="region of interest" description="Disordered" evidence="5">
    <location>
        <begin position="1001"/>
        <end position="1052"/>
    </location>
</feature>
<evidence type="ECO:0000313" key="7">
    <source>
        <dbReference type="EMBL" id="OLP84144.1"/>
    </source>
</evidence>
<dbReference type="InterPro" id="IPR050630">
    <property type="entry name" value="WD_repeat_EMAP"/>
</dbReference>
<keyword evidence="8" id="KW-1185">Reference proteome</keyword>
<feature type="repeat" description="WD" evidence="4">
    <location>
        <begin position="592"/>
        <end position="621"/>
    </location>
</feature>
<dbReference type="Pfam" id="PF05018">
    <property type="entry name" value="CFA20_dom"/>
    <property type="match status" value="1"/>
</dbReference>
<evidence type="ECO:0000256" key="4">
    <source>
        <dbReference type="PROSITE-ProRule" id="PRU00221"/>
    </source>
</evidence>
<dbReference type="SUPFAM" id="SSF50998">
    <property type="entry name" value="Quinoprotein alcohol dehydrogenase-like"/>
    <property type="match status" value="1"/>
</dbReference>
<evidence type="ECO:0000256" key="2">
    <source>
        <dbReference type="ARBA" id="ARBA00022737"/>
    </source>
</evidence>
<feature type="compositionally biased region" description="Low complexity" evidence="5">
    <location>
        <begin position="1171"/>
        <end position="1189"/>
    </location>
</feature>
<gene>
    <name evidence="7" type="primary">Wdr90</name>
    <name evidence="7" type="ORF">AK812_SmicGene35013</name>
</gene>
<feature type="region of interest" description="Disordered" evidence="5">
    <location>
        <begin position="1163"/>
        <end position="1265"/>
    </location>
</feature>
<dbReference type="InterPro" id="IPR001680">
    <property type="entry name" value="WD40_rpt"/>
</dbReference>
<dbReference type="InterPro" id="IPR015943">
    <property type="entry name" value="WD40/YVTN_repeat-like_dom_sf"/>
</dbReference>
<dbReference type="SMART" id="SM00320">
    <property type="entry name" value="WD40"/>
    <property type="match status" value="8"/>
</dbReference>
<protein>
    <submittedName>
        <fullName evidence="7">WD repeat-containing protein 90</fullName>
    </submittedName>
</protein>
<accession>A0A1Q9CMJ7</accession>
<dbReference type="Pfam" id="PF00400">
    <property type="entry name" value="WD40"/>
    <property type="match status" value="1"/>
</dbReference>
<dbReference type="InterPro" id="IPR007714">
    <property type="entry name" value="CFA20_dom"/>
</dbReference>
<evidence type="ECO:0000256" key="1">
    <source>
        <dbReference type="ARBA" id="ARBA00022574"/>
    </source>
</evidence>
<dbReference type="OrthoDB" id="6252103at2759"/>
<dbReference type="EMBL" id="LSRX01001064">
    <property type="protein sequence ID" value="OLP84144.1"/>
    <property type="molecule type" value="Genomic_DNA"/>
</dbReference>
<dbReference type="Gene3D" id="2.130.10.10">
    <property type="entry name" value="YVTN repeat-like/Quinoprotein amine dehydrogenase"/>
    <property type="match status" value="2"/>
</dbReference>
<dbReference type="SUPFAM" id="SSF54928">
    <property type="entry name" value="RNA-binding domain, RBD"/>
    <property type="match status" value="1"/>
</dbReference>
<feature type="compositionally biased region" description="Low complexity" evidence="5">
    <location>
        <begin position="1043"/>
        <end position="1052"/>
    </location>
</feature>
<evidence type="ECO:0000256" key="3">
    <source>
        <dbReference type="PROSITE-ProRule" id="PRU00176"/>
    </source>
</evidence>
<keyword evidence="3" id="KW-0694">RNA-binding</keyword>
<dbReference type="PANTHER" id="PTHR13720:SF24">
    <property type="entry name" value="WD REPEAT-CONTAINING PROTEIN 90"/>
    <property type="match status" value="1"/>
</dbReference>
<dbReference type="AlphaFoldDB" id="A0A1Q9CMJ7"/>
<dbReference type="InterPro" id="IPR035979">
    <property type="entry name" value="RBD_domain_sf"/>
</dbReference>
<keyword evidence="1 4" id="KW-0853">WD repeat</keyword>
<sequence>MNELFDSGPSGIRTLAAICFSSFMTHHHTPQQTAPSQAAHTRAAPKRLARGCEPVVPLQMPSIGRQWQHPFVDIFKSFGTDPSGASLKGSALSADLKGEVSEEMDREICKRVFKVQGSVSANNYIQLPKTKGKVRSLDLVGEFLYLQLKLLGGKYFLIHLDYVVSNGQRFRISLSNAYQEVGTATYHCIQCPCQLPEQWTVVRLHVPSALGVVPGVNRHGFLLRSIQICSSLYVRNVFTSDRYYAANAGPREILGEFKDWAWVDVPDAGEAAAAASDRMAVMAAPSPLKSSSSLPSASSISGSGKAEKEDWPRPIASIRNMAAVAAGGRRIVETSGVLQVPHRRAAFVLSAGPDGASAPMEVAGMSCMALVLRNQDPSSRPRFLQGHARRVEMLEASDDGRWVASVQGSGDEEVEGRRSPPVMRLWTVHSEGMVCASVTSLPSLVSVQAVTFDGPSKFLAVAGQDIQNRQSLLVWDMSRADGGALTPVAKQTGPDVACLRFSPFEKLTLISCGMENVRFWRIKDSHLSGCMVPLGGLARQMHFTALAFECRRAGHSFCLPSEAAEQVRFWVGTADGRVIELGHKSRKVLAVHQLHTQAITGLCANESFVVTASADRHVRVWPLDFRSFYLHALHETAVTGIDISLDGRQVLCSTADGSVGMLDLQSHQYQDFLRSHRTSVLRAALSDATGQLASVAEGSLKVWSFPALDQIGDFPLPEAQVEAVACHPFRRQIAISFRSGKLLVFDVTAAAAMAERQHEHRLPLLRFLDARGAEDEAARGASLVAADTTSTVVLFSEAQGYEACGSSGAEVACLGFDGNSPAPAMSGTPPRLLWLTESRSVALQSLPEARLVANLAANTKVSCLGFSQSGRFALIGTSDLKIRAFEASDGTSVFTAPCCLPLCSLHLADAGPPPWPLMSAAADKLLRIARVKADPEASSEGSASFTVQLEQSFISHAEAPHQLLSAQGHAVSLSSSEIVCWEIASPEGAVCWASELPPQPRVSGAMPPKGRKTSDEAIPAKAGTADSGSAWSRPPNTGAPARAPTASSAGPKAKAAGVTHMSIAAQAARNLGGFVPNKIFVGGVPITVTEEQFRQCFAQYGAIAKVELHALRGFGYITYDTVEAVDACLEKYEEHYLSKKWVEVKRSIPRELIDAYEREQRRLHSLHSEAQKAAAPKEPAASPKAAAPSGGKGNAIPGSAPTPKAAVAPTGIPGPRPPPTAMPLQRTRTSSSIGSEKGYGGQSPCSRKQALLNRATQARPKQGSA</sequence>
<name>A0A1Q9CMJ7_SYMMI</name>
<evidence type="ECO:0000256" key="5">
    <source>
        <dbReference type="SAM" id="MobiDB-lite"/>
    </source>
</evidence>
<dbReference type="InterPro" id="IPR000504">
    <property type="entry name" value="RRM_dom"/>
</dbReference>
<dbReference type="Gene3D" id="3.30.70.330">
    <property type="match status" value="1"/>
</dbReference>
<feature type="region of interest" description="Disordered" evidence="5">
    <location>
        <begin position="286"/>
        <end position="312"/>
    </location>
</feature>
<dbReference type="InterPro" id="IPR012677">
    <property type="entry name" value="Nucleotide-bd_a/b_plait_sf"/>
</dbReference>
<feature type="compositionally biased region" description="Pro residues" evidence="5">
    <location>
        <begin position="1212"/>
        <end position="1221"/>
    </location>
</feature>
<evidence type="ECO:0000313" key="8">
    <source>
        <dbReference type="Proteomes" id="UP000186817"/>
    </source>
</evidence>
<dbReference type="PROSITE" id="PS50082">
    <property type="entry name" value="WD_REPEATS_2"/>
    <property type="match status" value="1"/>
</dbReference>
<proteinExistence type="predicted"/>
<dbReference type="SMART" id="SM00360">
    <property type="entry name" value="RRM"/>
    <property type="match status" value="1"/>
</dbReference>